<evidence type="ECO:0000313" key="1">
    <source>
        <dbReference type="EMBL" id="GGU63544.1"/>
    </source>
</evidence>
<protein>
    <submittedName>
        <fullName evidence="1">Uncharacterized protein</fullName>
    </submittedName>
</protein>
<gene>
    <name evidence="1" type="ORF">GCM10010274_60420</name>
</gene>
<dbReference type="AlphaFoldDB" id="A0A918I445"/>
<organism evidence="1 2">
    <name type="scientific">Streptomyces lavendofoliae</name>
    <dbReference type="NCBI Taxonomy" id="67314"/>
    <lineage>
        <taxon>Bacteria</taxon>
        <taxon>Bacillati</taxon>
        <taxon>Actinomycetota</taxon>
        <taxon>Actinomycetes</taxon>
        <taxon>Kitasatosporales</taxon>
        <taxon>Streptomycetaceae</taxon>
        <taxon>Streptomyces</taxon>
    </lineage>
</organism>
<reference evidence="1" key="2">
    <citation type="submission" date="2020-09" db="EMBL/GenBank/DDBJ databases">
        <authorList>
            <person name="Sun Q."/>
            <person name="Ohkuma M."/>
        </authorList>
    </citation>
    <scope>NUCLEOTIDE SEQUENCE</scope>
    <source>
        <strain evidence="1">JCM 4391</strain>
    </source>
</reference>
<dbReference type="Proteomes" id="UP000636661">
    <property type="component" value="Unassembled WGS sequence"/>
</dbReference>
<accession>A0A918I445</accession>
<sequence length="49" mass="5484">MLPDPLRPKPFENFVETTFLTFGGNIIEAGTDSYRLATTRARAEQQPVS</sequence>
<dbReference type="EMBL" id="BMTP01000021">
    <property type="protein sequence ID" value="GGU63544.1"/>
    <property type="molecule type" value="Genomic_DNA"/>
</dbReference>
<comment type="caution">
    <text evidence="1">The sequence shown here is derived from an EMBL/GenBank/DDBJ whole genome shotgun (WGS) entry which is preliminary data.</text>
</comment>
<proteinExistence type="predicted"/>
<evidence type="ECO:0000313" key="2">
    <source>
        <dbReference type="Proteomes" id="UP000636661"/>
    </source>
</evidence>
<name>A0A918I445_9ACTN</name>
<keyword evidence="2" id="KW-1185">Reference proteome</keyword>
<reference evidence="1" key="1">
    <citation type="journal article" date="2014" name="Int. J. Syst. Evol. Microbiol.">
        <title>Complete genome sequence of Corynebacterium casei LMG S-19264T (=DSM 44701T), isolated from a smear-ripened cheese.</title>
        <authorList>
            <consortium name="US DOE Joint Genome Institute (JGI-PGF)"/>
            <person name="Walter F."/>
            <person name="Albersmeier A."/>
            <person name="Kalinowski J."/>
            <person name="Ruckert C."/>
        </authorList>
    </citation>
    <scope>NUCLEOTIDE SEQUENCE</scope>
    <source>
        <strain evidence="1">JCM 4391</strain>
    </source>
</reference>